<dbReference type="SUPFAM" id="SSF52413">
    <property type="entry name" value="UDP-glucose/GDP-mannose dehydrogenase C-terminal domain"/>
    <property type="match status" value="1"/>
</dbReference>
<dbReference type="GO" id="GO:0051287">
    <property type="term" value="F:NAD binding"/>
    <property type="evidence" value="ECO:0007669"/>
    <property type="project" value="InterPro"/>
</dbReference>
<dbReference type="InterPro" id="IPR036291">
    <property type="entry name" value="NAD(P)-bd_dom_sf"/>
</dbReference>
<evidence type="ECO:0000256" key="1">
    <source>
        <dbReference type="ARBA" id="ARBA00023002"/>
    </source>
</evidence>
<dbReference type="InterPro" id="IPR014026">
    <property type="entry name" value="UDP-Glc/GDP-Man_DH_dimer"/>
</dbReference>
<keyword evidence="1" id="KW-0560">Oxidoreductase</keyword>
<dbReference type="InterPro" id="IPR014027">
    <property type="entry name" value="UDP-Glc/GDP-Man_DH_C"/>
</dbReference>
<dbReference type="AlphaFoldDB" id="A0A1T5FJB5"/>
<keyword evidence="2" id="KW-0520">NAD</keyword>
<feature type="domain" description="UDP-glucose/GDP-mannose dehydrogenase C-terminal" evidence="4">
    <location>
        <begin position="341"/>
        <end position="433"/>
    </location>
</feature>
<dbReference type="PANTHER" id="PTHR43491:SF1">
    <property type="entry name" value="UDP-N-ACETYL-D-MANNOSAMINE DEHYDROGENASE"/>
    <property type="match status" value="1"/>
</dbReference>
<evidence type="ECO:0000259" key="4">
    <source>
        <dbReference type="SMART" id="SM00984"/>
    </source>
</evidence>
<dbReference type="STRING" id="889453.SAMN03080601_01600"/>
<evidence type="ECO:0000256" key="2">
    <source>
        <dbReference type="ARBA" id="ARBA00023027"/>
    </source>
</evidence>
<reference evidence="5 6" key="1">
    <citation type="submission" date="2017-02" db="EMBL/GenBank/DDBJ databases">
        <authorList>
            <person name="Peterson S.W."/>
        </authorList>
    </citation>
    <scope>NUCLEOTIDE SEQUENCE [LARGE SCALE GENOMIC DNA]</scope>
    <source>
        <strain evidence="5 6">DSM 24412</strain>
    </source>
</reference>
<dbReference type="InterPro" id="IPR001732">
    <property type="entry name" value="UDP-Glc/GDP-Man_DH_N"/>
</dbReference>
<dbReference type="Pfam" id="PF03720">
    <property type="entry name" value="UDPG_MGDP_dh_C"/>
    <property type="match status" value="1"/>
</dbReference>
<dbReference type="GO" id="GO:0016628">
    <property type="term" value="F:oxidoreductase activity, acting on the CH-CH group of donors, NAD or NADP as acceptor"/>
    <property type="evidence" value="ECO:0007669"/>
    <property type="project" value="InterPro"/>
</dbReference>
<dbReference type="NCBIfam" id="NF008286">
    <property type="entry name" value="PRK11064.1"/>
    <property type="match status" value="1"/>
</dbReference>
<dbReference type="GO" id="GO:0000271">
    <property type="term" value="P:polysaccharide biosynthetic process"/>
    <property type="evidence" value="ECO:0007669"/>
    <property type="project" value="InterPro"/>
</dbReference>
<organism evidence="5 6">
    <name type="scientific">Alkalitalea saponilacus</name>
    <dbReference type="NCBI Taxonomy" id="889453"/>
    <lineage>
        <taxon>Bacteria</taxon>
        <taxon>Pseudomonadati</taxon>
        <taxon>Bacteroidota</taxon>
        <taxon>Bacteroidia</taxon>
        <taxon>Marinilabiliales</taxon>
        <taxon>Marinilabiliaceae</taxon>
        <taxon>Alkalitalea</taxon>
    </lineage>
</organism>
<dbReference type="InterPro" id="IPR008927">
    <property type="entry name" value="6-PGluconate_DH-like_C_sf"/>
</dbReference>
<dbReference type="GO" id="GO:0016616">
    <property type="term" value="F:oxidoreductase activity, acting on the CH-OH group of donors, NAD or NADP as acceptor"/>
    <property type="evidence" value="ECO:0007669"/>
    <property type="project" value="InterPro"/>
</dbReference>
<name>A0A1T5FJB5_9BACT</name>
<accession>A0A1T5FJB5</accession>
<dbReference type="Gene3D" id="1.20.5.100">
    <property type="entry name" value="Cytochrome c1, transmembrane anchor, C-terminal"/>
    <property type="match status" value="1"/>
</dbReference>
<gene>
    <name evidence="5" type="ORF">SAMN03080601_01600</name>
</gene>
<dbReference type="Pfam" id="PF00984">
    <property type="entry name" value="UDPG_MGDP_dh"/>
    <property type="match status" value="1"/>
</dbReference>
<sequence>MVKRKYTTTDNTDSFCIKSVVKNVNTHMNKNITVSTLGLGYIGLPTSALVAASGIRVNGMDVNKSVVETINRGEIHIVEPDLKGYVSTSVEKGLLKAYDTVQPADVYLVVVPTPFKGNHEPDISFVEAATRNTIPLLKKGDLFIIESTSPVGTTEKMMELIFNERPDLKGEIFLAYCPERVLPGNVIHELVHNDRVIGGVDEASTQKAIDFYSQFVKGELHKTNARTAEMCKLTENASRDVQIAFANELSLICDKADINVWDLIKLANKHPRVNILQPGCGVGGHCIAVDPYFIVSDYPLESQIIGKAREINNYKSFWVAEKIQNARLEFQLKHGRKASVAIMGLAFKPNIDDLRESPAKYIAQKVLQNSNNEEIYFVEPNIKEHKVFKLTDYKEAYEKADIVAFLVAHDEFKTLNLSKGATDRVVLDFCGIK</sequence>
<dbReference type="SUPFAM" id="SSF48179">
    <property type="entry name" value="6-phosphogluconate dehydrogenase C-terminal domain-like"/>
    <property type="match status" value="1"/>
</dbReference>
<keyword evidence="6" id="KW-1185">Reference proteome</keyword>
<evidence type="ECO:0000256" key="3">
    <source>
        <dbReference type="PIRNR" id="PIRNR000124"/>
    </source>
</evidence>
<dbReference type="Proteomes" id="UP000191055">
    <property type="component" value="Unassembled WGS sequence"/>
</dbReference>
<dbReference type="InterPro" id="IPR036220">
    <property type="entry name" value="UDP-Glc/GDP-Man_DH_C_sf"/>
</dbReference>
<dbReference type="NCBIfam" id="TIGR03026">
    <property type="entry name" value="NDP-sugDHase"/>
    <property type="match status" value="1"/>
</dbReference>
<dbReference type="Pfam" id="PF03721">
    <property type="entry name" value="UDPG_MGDP_dh_N"/>
    <property type="match status" value="1"/>
</dbReference>
<dbReference type="PANTHER" id="PTHR43491">
    <property type="entry name" value="UDP-N-ACETYL-D-MANNOSAMINE DEHYDROGENASE"/>
    <property type="match status" value="1"/>
</dbReference>
<proteinExistence type="inferred from homology"/>
<evidence type="ECO:0000313" key="5">
    <source>
        <dbReference type="EMBL" id="SKB96198.1"/>
    </source>
</evidence>
<comment type="similarity">
    <text evidence="3">Belongs to the UDP-glucose/GDP-mannose dehydrogenase family.</text>
</comment>
<dbReference type="InterPro" id="IPR028359">
    <property type="entry name" value="UDP_ManNAc/GlcNAc_DH"/>
</dbReference>
<evidence type="ECO:0000313" key="6">
    <source>
        <dbReference type="Proteomes" id="UP000191055"/>
    </source>
</evidence>
<protein>
    <submittedName>
        <fullName evidence="5">UDP-N-acetyl-D-mannosaminuronic acid dehydrogenase</fullName>
    </submittedName>
</protein>
<dbReference type="PIRSF" id="PIRSF500136">
    <property type="entry name" value="UDP_ManNAc_DH"/>
    <property type="match status" value="1"/>
</dbReference>
<dbReference type="Gene3D" id="3.40.50.720">
    <property type="entry name" value="NAD(P)-binding Rossmann-like Domain"/>
    <property type="match status" value="2"/>
</dbReference>
<dbReference type="SMART" id="SM00984">
    <property type="entry name" value="UDPG_MGDP_dh_C"/>
    <property type="match status" value="1"/>
</dbReference>
<dbReference type="InterPro" id="IPR017476">
    <property type="entry name" value="UDP-Glc/GDP-Man"/>
</dbReference>
<dbReference type="EMBL" id="FUYV01000008">
    <property type="protein sequence ID" value="SKB96198.1"/>
    <property type="molecule type" value="Genomic_DNA"/>
</dbReference>
<dbReference type="PIRSF" id="PIRSF000124">
    <property type="entry name" value="UDPglc_GDPman_dh"/>
    <property type="match status" value="1"/>
</dbReference>
<dbReference type="SUPFAM" id="SSF51735">
    <property type="entry name" value="NAD(P)-binding Rossmann-fold domains"/>
    <property type="match status" value="1"/>
</dbReference>